<dbReference type="InterPro" id="IPR047127">
    <property type="entry name" value="MutT-like"/>
</dbReference>
<name>A0A0A0ERZ8_9GAMM</name>
<dbReference type="InterPro" id="IPR022998">
    <property type="entry name" value="ThiamineP_synth_TenI"/>
</dbReference>
<dbReference type="PROSITE" id="PS51462">
    <property type="entry name" value="NUDIX"/>
    <property type="match status" value="1"/>
</dbReference>
<evidence type="ECO:0000256" key="16">
    <source>
        <dbReference type="ARBA" id="ARBA00042798"/>
    </source>
</evidence>
<comment type="catalytic activity">
    <reaction evidence="10">
        <text>8-oxo-dGTP + H2O = 8-oxo-dGMP + diphosphate + H(+)</text>
        <dbReference type="Rhea" id="RHEA:31575"/>
        <dbReference type="ChEBI" id="CHEBI:15377"/>
        <dbReference type="ChEBI" id="CHEBI:15378"/>
        <dbReference type="ChEBI" id="CHEBI:33019"/>
        <dbReference type="ChEBI" id="CHEBI:63224"/>
        <dbReference type="ChEBI" id="CHEBI:77896"/>
        <dbReference type="EC" id="3.6.1.55"/>
    </reaction>
</comment>
<dbReference type="InterPro" id="IPR015797">
    <property type="entry name" value="NUDIX_hydrolase-like_dom_sf"/>
</dbReference>
<dbReference type="InterPro" id="IPR003561">
    <property type="entry name" value="Mutator_MutT"/>
</dbReference>
<organism evidence="20 21">
    <name type="scientific">Lysobacter concretionis Ko07 = DSM 16239</name>
    <dbReference type="NCBI Taxonomy" id="1122185"/>
    <lineage>
        <taxon>Bacteria</taxon>
        <taxon>Pseudomonadati</taxon>
        <taxon>Pseudomonadota</taxon>
        <taxon>Gammaproteobacteria</taxon>
        <taxon>Lysobacterales</taxon>
        <taxon>Lysobacteraceae</taxon>
        <taxon>Novilysobacter</taxon>
    </lineage>
</organism>
<dbReference type="STRING" id="1122185.N792_01985"/>
<dbReference type="NCBIfam" id="TIGR00586">
    <property type="entry name" value="mutt"/>
    <property type="match status" value="1"/>
</dbReference>
<dbReference type="InterPro" id="IPR000086">
    <property type="entry name" value="NUDIX_hydrolase_dom"/>
</dbReference>
<sequence>MTEHPPARIVQVVAGVIRDVRGRILLSRRTEGRDLAGLWEFPGGKIDPGESPEAALARELHEELGIRADIGVPLITVPQLYPDKRLTLDVRHIGQWAGTATGREGQALAWVPPHKLARYPMPPADRPVVAALQQPALYLVTPDVNGLVAGEATAPSSAEAPQMPAGGDGFSPAERRWLDALDRALAQGIRRVQLRAPTADPTRWPLLTAAAAARCSAANVEVLVNGDATLARSLGVGLHLRADQLASHDRRPVADDVPLAASCHTVEELRAAESLGCDFAVVGSIRPTASHPGAAGIGWDHFARLREHISLPLYAIGGLGAGDLPQARQHGAQGIAAIRALWPVATD</sequence>
<dbReference type="InterPro" id="IPR036206">
    <property type="entry name" value="ThiamineP_synth_sf"/>
</dbReference>
<evidence type="ECO:0000256" key="18">
    <source>
        <dbReference type="PIRSR" id="PIRSR603561-2"/>
    </source>
</evidence>
<evidence type="ECO:0000256" key="14">
    <source>
        <dbReference type="ARBA" id="ARBA00041592"/>
    </source>
</evidence>
<comment type="catalytic activity">
    <reaction evidence="11">
        <text>8-oxo-GTP + H2O = 8-oxo-GMP + diphosphate + H(+)</text>
        <dbReference type="Rhea" id="RHEA:67616"/>
        <dbReference type="ChEBI" id="CHEBI:15377"/>
        <dbReference type="ChEBI" id="CHEBI:15378"/>
        <dbReference type="ChEBI" id="CHEBI:33019"/>
        <dbReference type="ChEBI" id="CHEBI:143553"/>
        <dbReference type="ChEBI" id="CHEBI:145694"/>
    </reaction>
</comment>
<dbReference type="Gene3D" id="3.20.20.70">
    <property type="entry name" value="Aldolase class I"/>
    <property type="match status" value="1"/>
</dbReference>
<dbReference type="Pfam" id="PF14815">
    <property type="entry name" value="NUDIX_4"/>
    <property type="match status" value="1"/>
</dbReference>
<dbReference type="GO" id="GO:0035539">
    <property type="term" value="F:8-oxo-7,8-dihydrodeoxyguanosine triphosphate pyrophosphatase activity"/>
    <property type="evidence" value="ECO:0007669"/>
    <property type="project" value="UniProtKB-EC"/>
</dbReference>
<feature type="domain" description="Nudix hydrolase" evidence="19">
    <location>
        <begin position="7"/>
        <end position="134"/>
    </location>
</feature>
<dbReference type="AlphaFoldDB" id="A0A0A0ERZ8"/>
<keyword evidence="7" id="KW-0378">Hydrolase</keyword>
<evidence type="ECO:0000313" key="20">
    <source>
        <dbReference type="EMBL" id="KGM53015.1"/>
    </source>
</evidence>
<evidence type="ECO:0000256" key="17">
    <source>
        <dbReference type="PIRSR" id="PIRSR603561-1"/>
    </source>
</evidence>
<dbReference type="GO" id="GO:0009228">
    <property type="term" value="P:thiamine biosynthetic process"/>
    <property type="evidence" value="ECO:0007669"/>
    <property type="project" value="UniProtKB-KW"/>
</dbReference>
<keyword evidence="8 18" id="KW-0460">Magnesium</keyword>
<keyword evidence="6" id="KW-0227">DNA damage</keyword>
<evidence type="ECO:0000256" key="2">
    <source>
        <dbReference type="ARBA" id="ARBA00005582"/>
    </source>
</evidence>
<evidence type="ECO:0000256" key="4">
    <source>
        <dbReference type="ARBA" id="ARBA00022705"/>
    </source>
</evidence>
<dbReference type="PRINTS" id="PR00502">
    <property type="entry name" value="NUDIXFAMILY"/>
</dbReference>
<dbReference type="InterPro" id="IPR020084">
    <property type="entry name" value="NUDIX_hydrolase_CS"/>
</dbReference>
<evidence type="ECO:0000256" key="6">
    <source>
        <dbReference type="ARBA" id="ARBA00022763"/>
    </source>
</evidence>
<dbReference type="SUPFAM" id="SSF51391">
    <property type="entry name" value="Thiamin phosphate synthase"/>
    <property type="match status" value="1"/>
</dbReference>
<dbReference type="OrthoDB" id="9810648at2"/>
<dbReference type="InterPro" id="IPR013785">
    <property type="entry name" value="Aldolase_TIM"/>
</dbReference>
<evidence type="ECO:0000256" key="5">
    <source>
        <dbReference type="ARBA" id="ARBA00022723"/>
    </source>
</evidence>
<dbReference type="GO" id="GO:0044716">
    <property type="term" value="F:8-oxo-GDP phosphatase activity"/>
    <property type="evidence" value="ECO:0007669"/>
    <property type="project" value="TreeGrafter"/>
</dbReference>
<feature type="binding site" evidence="17">
    <location>
        <position position="29"/>
    </location>
    <ligand>
        <name>8-oxo-dGTP</name>
        <dbReference type="ChEBI" id="CHEBI:77896"/>
    </ligand>
</feature>
<keyword evidence="3" id="KW-0515">Mutator protein</keyword>
<dbReference type="CDD" id="cd03425">
    <property type="entry name" value="NUDIX_MutT_NudA_like"/>
    <property type="match status" value="1"/>
</dbReference>
<accession>A0A0A0ERZ8</accession>
<dbReference type="EMBL" id="AVPS01000001">
    <property type="protein sequence ID" value="KGM53015.1"/>
    <property type="molecule type" value="Genomic_DNA"/>
</dbReference>
<dbReference type="Proteomes" id="UP000030017">
    <property type="component" value="Unassembled WGS sequence"/>
</dbReference>
<evidence type="ECO:0000256" key="9">
    <source>
        <dbReference type="ARBA" id="ARBA00023204"/>
    </source>
</evidence>
<keyword evidence="21" id="KW-1185">Reference proteome</keyword>
<evidence type="ECO:0000256" key="12">
    <source>
        <dbReference type="ARBA" id="ARBA00038905"/>
    </source>
</evidence>
<gene>
    <name evidence="20" type="ORF">N792_01985</name>
</gene>
<dbReference type="RefSeq" id="WP_036191987.1">
    <property type="nucleotide sequence ID" value="NZ_AVPS01000001.1"/>
</dbReference>
<keyword evidence="4" id="KW-0235">DNA replication</keyword>
<comment type="similarity">
    <text evidence="2">Belongs to the Nudix hydrolase family.</text>
</comment>
<evidence type="ECO:0000256" key="13">
    <source>
        <dbReference type="ARBA" id="ARBA00040794"/>
    </source>
</evidence>
<dbReference type="FunFam" id="3.90.79.10:FF:000014">
    <property type="entry name" value="8-oxo-dGTP diphosphatase MutT"/>
    <property type="match status" value="1"/>
</dbReference>
<evidence type="ECO:0000256" key="15">
    <source>
        <dbReference type="ARBA" id="ARBA00041979"/>
    </source>
</evidence>
<feature type="binding site" evidence="17">
    <location>
        <begin position="40"/>
        <end position="43"/>
    </location>
    <ligand>
        <name>8-oxo-dGTP</name>
        <dbReference type="ChEBI" id="CHEBI:77896"/>
    </ligand>
</feature>
<evidence type="ECO:0000256" key="10">
    <source>
        <dbReference type="ARBA" id="ARBA00035861"/>
    </source>
</evidence>
<dbReference type="Gene3D" id="3.90.79.10">
    <property type="entry name" value="Nucleoside Triphosphate Pyrophosphohydrolase"/>
    <property type="match status" value="1"/>
</dbReference>
<dbReference type="GO" id="GO:0006260">
    <property type="term" value="P:DNA replication"/>
    <property type="evidence" value="ECO:0007669"/>
    <property type="project" value="UniProtKB-KW"/>
</dbReference>
<dbReference type="SUPFAM" id="SSF55811">
    <property type="entry name" value="Nudix"/>
    <property type="match status" value="1"/>
</dbReference>
<evidence type="ECO:0000256" key="11">
    <source>
        <dbReference type="ARBA" id="ARBA00036904"/>
    </source>
</evidence>
<reference evidence="20 21" key="1">
    <citation type="submission" date="2013-08" db="EMBL/GenBank/DDBJ databases">
        <title>Genome sequencing of Lysobacter.</title>
        <authorList>
            <person name="Zhang S."/>
            <person name="Wang G."/>
        </authorList>
    </citation>
    <scope>NUCLEOTIDE SEQUENCE [LARGE SCALE GENOMIC DNA]</scope>
    <source>
        <strain evidence="20 21">Ko07</strain>
    </source>
</reference>
<dbReference type="GO" id="GO:0006281">
    <property type="term" value="P:DNA repair"/>
    <property type="evidence" value="ECO:0007669"/>
    <property type="project" value="UniProtKB-KW"/>
</dbReference>
<keyword evidence="9" id="KW-0234">DNA repair</keyword>
<comment type="caution">
    <text evidence="20">The sequence shown here is derived from an EMBL/GenBank/DDBJ whole genome shotgun (WGS) entry which is preliminary data.</text>
</comment>
<evidence type="ECO:0000256" key="1">
    <source>
        <dbReference type="ARBA" id="ARBA00001946"/>
    </source>
</evidence>
<feature type="binding site" evidence="18">
    <location>
        <position position="63"/>
    </location>
    <ligand>
        <name>Mg(2+)</name>
        <dbReference type="ChEBI" id="CHEBI:18420"/>
    </ligand>
</feature>
<dbReference type="EC" id="3.6.1.55" evidence="12"/>
<dbReference type="PANTHER" id="PTHR47707">
    <property type="entry name" value="8-OXO-DGTP DIPHOSPHATASE"/>
    <property type="match status" value="1"/>
</dbReference>
<dbReference type="GO" id="GO:0008413">
    <property type="term" value="F:8-oxo-7,8-dihydroguanosine triphosphate pyrophosphatase activity"/>
    <property type="evidence" value="ECO:0007669"/>
    <property type="project" value="InterPro"/>
</dbReference>
<evidence type="ECO:0000256" key="3">
    <source>
        <dbReference type="ARBA" id="ARBA00022457"/>
    </source>
</evidence>
<keyword evidence="5 18" id="KW-0479">Metal-binding</keyword>
<dbReference type="PROSITE" id="PS00893">
    <property type="entry name" value="NUDIX_BOX"/>
    <property type="match status" value="1"/>
</dbReference>
<dbReference type="InterPro" id="IPR020476">
    <property type="entry name" value="Nudix_hydrolase"/>
</dbReference>
<comment type="cofactor">
    <cofactor evidence="1 18">
        <name>Mg(2+)</name>
        <dbReference type="ChEBI" id="CHEBI:18420"/>
    </cofactor>
</comment>
<evidence type="ECO:0000259" key="19">
    <source>
        <dbReference type="PROSITE" id="PS51462"/>
    </source>
</evidence>
<dbReference type="InterPro" id="IPR029119">
    <property type="entry name" value="MutY_C"/>
</dbReference>
<feature type="binding site" evidence="18">
    <location>
        <position position="43"/>
    </location>
    <ligand>
        <name>Mg(2+)</name>
        <dbReference type="ChEBI" id="CHEBI:18420"/>
    </ligand>
</feature>
<dbReference type="Pfam" id="PF02581">
    <property type="entry name" value="TMP-TENI"/>
    <property type="match status" value="1"/>
</dbReference>
<dbReference type="eggNOG" id="COG0494">
    <property type="taxonomic scope" value="Bacteria"/>
</dbReference>
<proteinExistence type="inferred from homology"/>
<protein>
    <recommendedName>
        <fullName evidence="13">8-oxo-dGTP diphosphatase</fullName>
        <ecNumber evidence="12">3.6.1.55</ecNumber>
    </recommendedName>
    <alternativeName>
        <fullName evidence="16">7,8-dihydro-8-oxoguanine-triphosphatase</fullName>
    </alternativeName>
    <alternativeName>
        <fullName evidence="15">Mutator protein MutT</fullName>
    </alternativeName>
    <alternativeName>
        <fullName evidence="14">dGTP pyrophosphohydrolase</fullName>
    </alternativeName>
</protein>
<dbReference type="eggNOG" id="COG0352">
    <property type="taxonomic scope" value="Bacteria"/>
</dbReference>
<dbReference type="GO" id="GO:0046872">
    <property type="term" value="F:metal ion binding"/>
    <property type="evidence" value="ECO:0007669"/>
    <property type="project" value="UniProtKB-KW"/>
</dbReference>
<dbReference type="GO" id="GO:0044715">
    <property type="term" value="F:8-oxo-dGDP phosphatase activity"/>
    <property type="evidence" value="ECO:0007669"/>
    <property type="project" value="TreeGrafter"/>
</dbReference>
<dbReference type="PANTHER" id="PTHR47707:SF1">
    <property type="entry name" value="NUDIX HYDROLASE FAMILY PROTEIN"/>
    <property type="match status" value="1"/>
</dbReference>
<dbReference type="CDD" id="cd00564">
    <property type="entry name" value="TMP_TenI"/>
    <property type="match status" value="1"/>
</dbReference>
<evidence type="ECO:0000256" key="7">
    <source>
        <dbReference type="ARBA" id="ARBA00022801"/>
    </source>
</evidence>
<evidence type="ECO:0000256" key="8">
    <source>
        <dbReference type="ARBA" id="ARBA00022842"/>
    </source>
</evidence>
<evidence type="ECO:0000313" key="21">
    <source>
        <dbReference type="Proteomes" id="UP000030017"/>
    </source>
</evidence>